<organism evidence="2 3">
    <name type="scientific">Trifolium medium</name>
    <dbReference type="NCBI Taxonomy" id="97028"/>
    <lineage>
        <taxon>Eukaryota</taxon>
        <taxon>Viridiplantae</taxon>
        <taxon>Streptophyta</taxon>
        <taxon>Embryophyta</taxon>
        <taxon>Tracheophyta</taxon>
        <taxon>Spermatophyta</taxon>
        <taxon>Magnoliopsida</taxon>
        <taxon>eudicotyledons</taxon>
        <taxon>Gunneridae</taxon>
        <taxon>Pentapetalae</taxon>
        <taxon>rosids</taxon>
        <taxon>fabids</taxon>
        <taxon>Fabales</taxon>
        <taxon>Fabaceae</taxon>
        <taxon>Papilionoideae</taxon>
        <taxon>50 kb inversion clade</taxon>
        <taxon>NPAAA clade</taxon>
        <taxon>Hologalegina</taxon>
        <taxon>IRL clade</taxon>
        <taxon>Trifolieae</taxon>
        <taxon>Trifolium</taxon>
    </lineage>
</organism>
<evidence type="ECO:0000256" key="1">
    <source>
        <dbReference type="SAM" id="MobiDB-lite"/>
    </source>
</evidence>
<evidence type="ECO:0000313" key="2">
    <source>
        <dbReference type="EMBL" id="MCI18406.1"/>
    </source>
</evidence>
<keyword evidence="3" id="KW-1185">Reference proteome</keyword>
<feature type="non-terminal residue" evidence="2">
    <location>
        <position position="54"/>
    </location>
</feature>
<protein>
    <submittedName>
        <fullName evidence="2">Uncharacterized protein</fullName>
    </submittedName>
</protein>
<comment type="caution">
    <text evidence="2">The sequence shown here is derived from an EMBL/GenBank/DDBJ whole genome shotgun (WGS) entry which is preliminary data.</text>
</comment>
<dbReference type="EMBL" id="LXQA010109986">
    <property type="protein sequence ID" value="MCI18406.1"/>
    <property type="molecule type" value="Genomic_DNA"/>
</dbReference>
<feature type="compositionally biased region" description="Basic and acidic residues" evidence="1">
    <location>
        <begin position="29"/>
        <end position="42"/>
    </location>
</feature>
<name>A0A392Q4D5_9FABA</name>
<dbReference type="Proteomes" id="UP000265520">
    <property type="component" value="Unassembled WGS sequence"/>
</dbReference>
<dbReference type="AlphaFoldDB" id="A0A392Q4D5"/>
<feature type="compositionally biased region" description="Low complexity" evidence="1">
    <location>
        <begin position="1"/>
        <end position="18"/>
    </location>
</feature>
<accession>A0A392Q4D5</accession>
<feature type="region of interest" description="Disordered" evidence="1">
    <location>
        <begin position="1"/>
        <end position="54"/>
    </location>
</feature>
<evidence type="ECO:0000313" key="3">
    <source>
        <dbReference type="Proteomes" id="UP000265520"/>
    </source>
</evidence>
<sequence>MKSNSSTAQETATKTSTTINIDEMGQIEPCKKDDELTTDTRDAIQVSSHGKIRR</sequence>
<reference evidence="2 3" key="1">
    <citation type="journal article" date="2018" name="Front. Plant Sci.">
        <title>Red Clover (Trifolium pratense) and Zigzag Clover (T. medium) - A Picture of Genomic Similarities and Differences.</title>
        <authorList>
            <person name="Dluhosova J."/>
            <person name="Istvanek J."/>
            <person name="Nedelnik J."/>
            <person name="Repkova J."/>
        </authorList>
    </citation>
    <scope>NUCLEOTIDE SEQUENCE [LARGE SCALE GENOMIC DNA]</scope>
    <source>
        <strain evidence="3">cv. 10/8</strain>
        <tissue evidence="2">Leaf</tissue>
    </source>
</reference>
<proteinExistence type="predicted"/>